<dbReference type="PANTHER" id="PTHR23501:SF189">
    <property type="entry name" value="DRUG TRANSPORTER, PUTATIVE (AFU_ORTHOLOGUE AFUA_4G03920)-RELATED"/>
    <property type="match status" value="1"/>
</dbReference>
<proteinExistence type="predicted"/>
<comment type="subcellular location">
    <subcellularLocation>
        <location evidence="1">Membrane</location>
        <topology evidence="1">Multi-pass membrane protein</topology>
    </subcellularLocation>
</comment>
<gene>
    <name evidence="5" type="ORF">BT96DRAFT_881910</name>
</gene>
<keyword evidence="6" id="KW-1185">Reference proteome</keyword>
<evidence type="ECO:0000256" key="1">
    <source>
        <dbReference type="ARBA" id="ARBA00004141"/>
    </source>
</evidence>
<dbReference type="AlphaFoldDB" id="A0A6A4HNL0"/>
<evidence type="ECO:0000256" key="4">
    <source>
        <dbReference type="ARBA" id="ARBA00023136"/>
    </source>
</evidence>
<evidence type="ECO:0000256" key="3">
    <source>
        <dbReference type="ARBA" id="ARBA00022989"/>
    </source>
</evidence>
<reference evidence="5" key="1">
    <citation type="journal article" date="2019" name="Environ. Microbiol.">
        <title>Fungal ecological strategies reflected in gene transcription - a case study of two litter decomposers.</title>
        <authorList>
            <person name="Barbi F."/>
            <person name="Kohler A."/>
            <person name="Barry K."/>
            <person name="Baskaran P."/>
            <person name="Daum C."/>
            <person name="Fauchery L."/>
            <person name="Ihrmark K."/>
            <person name="Kuo A."/>
            <person name="LaButti K."/>
            <person name="Lipzen A."/>
            <person name="Morin E."/>
            <person name="Grigoriev I.V."/>
            <person name="Henrissat B."/>
            <person name="Lindahl B."/>
            <person name="Martin F."/>
        </authorList>
    </citation>
    <scope>NUCLEOTIDE SEQUENCE</scope>
    <source>
        <strain evidence="5">JB14</strain>
    </source>
</reference>
<organism evidence="5 6">
    <name type="scientific">Gymnopus androsaceus JB14</name>
    <dbReference type="NCBI Taxonomy" id="1447944"/>
    <lineage>
        <taxon>Eukaryota</taxon>
        <taxon>Fungi</taxon>
        <taxon>Dikarya</taxon>
        <taxon>Basidiomycota</taxon>
        <taxon>Agaricomycotina</taxon>
        <taxon>Agaricomycetes</taxon>
        <taxon>Agaricomycetidae</taxon>
        <taxon>Agaricales</taxon>
        <taxon>Marasmiineae</taxon>
        <taxon>Omphalotaceae</taxon>
        <taxon>Gymnopus</taxon>
    </lineage>
</organism>
<evidence type="ECO:0000313" key="5">
    <source>
        <dbReference type="EMBL" id="KAE9399676.1"/>
    </source>
</evidence>
<accession>A0A6A4HNL0</accession>
<dbReference type="OrthoDB" id="6770063at2759"/>
<evidence type="ECO:0000256" key="2">
    <source>
        <dbReference type="ARBA" id="ARBA00022692"/>
    </source>
</evidence>
<dbReference type="InterPro" id="IPR036259">
    <property type="entry name" value="MFS_trans_sf"/>
</dbReference>
<dbReference type="EMBL" id="ML769466">
    <property type="protein sequence ID" value="KAE9399676.1"/>
    <property type="molecule type" value="Genomic_DNA"/>
</dbReference>
<evidence type="ECO:0008006" key="7">
    <source>
        <dbReference type="Google" id="ProtNLM"/>
    </source>
</evidence>
<dbReference type="SUPFAM" id="SSF103473">
    <property type="entry name" value="MFS general substrate transporter"/>
    <property type="match status" value="1"/>
</dbReference>
<dbReference type="PANTHER" id="PTHR23501">
    <property type="entry name" value="MAJOR FACILITATOR SUPERFAMILY"/>
    <property type="match status" value="1"/>
</dbReference>
<sequence length="242" mass="25346">MHTVFLQVMGFSTITSSALIIPFLAMSSISSTAVNAAALKYGYVRAICTCGIAVIPIGMVTTRLMSTLNEKSSVSRIVGYSAPEHSGVHTGFADAQVGLPADELSTVMALVGAAPTLGGMLGVAVVGTVINNAYRQIVQQSSVTSSFIAKSPNTTISLNPLDVVSSISLLPLDSPTTSAKPPDRIAKCLCVPWRQGCYTLVGVAGLQLVLCVMMRRVEFNDSSSKKDDIELEHLIGVAVAEP</sequence>
<dbReference type="GO" id="GO:0005886">
    <property type="term" value="C:plasma membrane"/>
    <property type="evidence" value="ECO:0007669"/>
    <property type="project" value="TreeGrafter"/>
</dbReference>
<keyword evidence="4" id="KW-0472">Membrane</keyword>
<dbReference type="Proteomes" id="UP000799118">
    <property type="component" value="Unassembled WGS sequence"/>
</dbReference>
<name>A0A6A4HNL0_9AGAR</name>
<keyword evidence="2" id="KW-0812">Transmembrane</keyword>
<evidence type="ECO:0000313" key="6">
    <source>
        <dbReference type="Proteomes" id="UP000799118"/>
    </source>
</evidence>
<dbReference type="GO" id="GO:0022857">
    <property type="term" value="F:transmembrane transporter activity"/>
    <property type="evidence" value="ECO:0007669"/>
    <property type="project" value="TreeGrafter"/>
</dbReference>
<keyword evidence="3" id="KW-1133">Transmembrane helix</keyword>
<protein>
    <recommendedName>
        <fullName evidence="7">MFS general substrate transporter</fullName>
    </recommendedName>
</protein>